<dbReference type="RefSeq" id="WP_406831747.1">
    <property type="nucleotide sequence ID" value="NZ_CP157483.1"/>
</dbReference>
<organism evidence="1">
    <name type="scientific">Pedococcus sp. KACC 23699</name>
    <dbReference type="NCBI Taxonomy" id="3149228"/>
    <lineage>
        <taxon>Bacteria</taxon>
        <taxon>Bacillati</taxon>
        <taxon>Actinomycetota</taxon>
        <taxon>Actinomycetes</taxon>
        <taxon>Micrococcales</taxon>
        <taxon>Intrasporangiaceae</taxon>
        <taxon>Pedococcus</taxon>
    </lineage>
</organism>
<accession>A0AAU7JV10</accession>
<gene>
    <name evidence="1" type="ORF">ABEG17_02720</name>
</gene>
<reference evidence="1" key="1">
    <citation type="submission" date="2024-05" db="EMBL/GenBank/DDBJ databases">
        <authorList>
            <person name="Kim S."/>
            <person name="Heo J."/>
            <person name="Choi H."/>
            <person name="Choi Y."/>
            <person name="Kwon S.-W."/>
            <person name="Kim Y."/>
        </authorList>
    </citation>
    <scope>NUCLEOTIDE SEQUENCE</scope>
    <source>
        <strain evidence="1">KACC 23699</strain>
    </source>
</reference>
<dbReference type="AlphaFoldDB" id="A0AAU7JV10"/>
<protein>
    <submittedName>
        <fullName evidence="1">Uncharacterized protein</fullName>
    </submittedName>
</protein>
<evidence type="ECO:0000313" key="1">
    <source>
        <dbReference type="EMBL" id="XBO44257.1"/>
    </source>
</evidence>
<name>A0AAU7JV10_9MICO</name>
<proteinExistence type="predicted"/>
<dbReference type="EMBL" id="CP157483">
    <property type="protein sequence ID" value="XBO44257.1"/>
    <property type="molecule type" value="Genomic_DNA"/>
</dbReference>
<sequence>MLEATSPQYQGLRGRGEDAHDVVRNLLEKIVDEVPLGPEMVNALRAAGHTTEVITALDRCLVGDLRDRYLRNPPDLLADLDEYAAHGVPAETACRYMLTILTAEEAGRVHAAGHAPEDVLPYISWSATDRWYHWDFDYVEWMLAGVPAERCMSYAGRCSSADAAAWEPLVREHNISDQELQTIMRAGFTSQDSRCSLENGGGDVPGLVDAARLTLALTTPSQTRSVGGYDEPPF</sequence>